<keyword evidence="3" id="KW-1185">Reference proteome</keyword>
<organism evidence="2 3">
    <name type="scientific">Fusarium albosuccineum</name>
    <dbReference type="NCBI Taxonomy" id="1237068"/>
    <lineage>
        <taxon>Eukaryota</taxon>
        <taxon>Fungi</taxon>
        <taxon>Dikarya</taxon>
        <taxon>Ascomycota</taxon>
        <taxon>Pezizomycotina</taxon>
        <taxon>Sordariomycetes</taxon>
        <taxon>Hypocreomycetidae</taxon>
        <taxon>Hypocreales</taxon>
        <taxon>Nectriaceae</taxon>
        <taxon>Fusarium</taxon>
        <taxon>Fusarium decemcellulare species complex</taxon>
    </lineage>
</organism>
<reference evidence="2 3" key="1">
    <citation type="submission" date="2020-01" db="EMBL/GenBank/DDBJ databases">
        <title>Identification and distribution of gene clusters putatively required for synthesis of sphingolipid metabolism inhibitors in phylogenetically diverse species of the filamentous fungus Fusarium.</title>
        <authorList>
            <person name="Kim H.-S."/>
            <person name="Busman M."/>
            <person name="Brown D.W."/>
            <person name="Divon H."/>
            <person name="Uhlig S."/>
            <person name="Proctor R.H."/>
        </authorList>
    </citation>
    <scope>NUCLEOTIDE SEQUENCE [LARGE SCALE GENOMIC DNA]</scope>
    <source>
        <strain evidence="2 3">NRRL 20459</strain>
    </source>
</reference>
<gene>
    <name evidence="2" type="ORF">FALBO_730</name>
</gene>
<dbReference type="Proteomes" id="UP000554235">
    <property type="component" value="Unassembled WGS sequence"/>
</dbReference>
<evidence type="ECO:0000313" key="2">
    <source>
        <dbReference type="EMBL" id="KAF4472360.1"/>
    </source>
</evidence>
<proteinExistence type="predicted"/>
<dbReference type="EMBL" id="JAADYS010000080">
    <property type="protein sequence ID" value="KAF4472360.1"/>
    <property type="molecule type" value="Genomic_DNA"/>
</dbReference>
<feature type="region of interest" description="Disordered" evidence="1">
    <location>
        <begin position="331"/>
        <end position="362"/>
    </location>
</feature>
<accession>A0A8H4LQY4</accession>
<evidence type="ECO:0000256" key="1">
    <source>
        <dbReference type="SAM" id="MobiDB-lite"/>
    </source>
</evidence>
<feature type="region of interest" description="Disordered" evidence="1">
    <location>
        <begin position="303"/>
        <end position="322"/>
    </location>
</feature>
<name>A0A8H4LQY4_9HYPO</name>
<feature type="region of interest" description="Disordered" evidence="1">
    <location>
        <begin position="159"/>
        <end position="179"/>
    </location>
</feature>
<protein>
    <submittedName>
        <fullName evidence="2">Uncharacterized protein</fullName>
    </submittedName>
</protein>
<sequence>MASASPSSSLSSPASFVTAHDSIIDKSTAASSPVQENPCPYRDARQLPRELKEHCHILLEEQLYHSAINFLNSIAASGASKRTPSKKKPVLIPPPNHLALLNTLVVHPIHTTRADKRENLEVSSQAINYLRNVLALVGPVNADFRTAFQFYSVPRGGRRWDQNAPANDSDMSDTDLSGDDERLRGKIANDSSVWSRGQDFWSTIGWAFNCSTLYPHRWRYWKVWLEFMLDVLEADWAERERRDREAQQANGPGSELPLSSREESIIVMYMDQQNGRQNGAKGMMKALVADGGEISASAYREVFEKEPKGPSKQSKKRKREQVLDLENNKFGDYFDDESMSSGISEPPTPQKPKDTRKLGTAGIHPPGMIESVSIRFRLFKLLSAVTYSLRKRAELHRLYEEYTAALKLLPLPTFSLFVSQRPNVLLSETHITVTKELFDLLLPSSYKNPAKVDPEGDAEGCLTLPMLEHCYVPHPANTVALEDNAKLSLVVENAIQLLWACDLMTYSEDFDAAVEKGIKARETKSKKRRTGKMKGDAMDIMAQDVLTNSGERIRILLETLKTVQEAES</sequence>
<evidence type="ECO:0000313" key="3">
    <source>
        <dbReference type="Proteomes" id="UP000554235"/>
    </source>
</evidence>
<dbReference type="AlphaFoldDB" id="A0A8H4LQY4"/>
<comment type="caution">
    <text evidence="2">The sequence shown here is derived from an EMBL/GenBank/DDBJ whole genome shotgun (WGS) entry which is preliminary data.</text>
</comment>
<dbReference type="OrthoDB" id="5411773at2759"/>